<dbReference type="AlphaFoldDB" id="A0A8K0MFR9"/>
<keyword evidence="2" id="KW-1185">Reference proteome</keyword>
<reference evidence="1" key="1">
    <citation type="submission" date="2020-03" db="EMBL/GenBank/DDBJ databases">
        <title>A high-quality chromosome-level genome assembly of a woody plant with both climbing and erect habits, Rhamnella rubrinervis.</title>
        <authorList>
            <person name="Lu Z."/>
            <person name="Yang Y."/>
            <person name="Zhu X."/>
            <person name="Sun Y."/>
        </authorList>
    </citation>
    <scope>NUCLEOTIDE SEQUENCE</scope>
    <source>
        <strain evidence="1">BYM</strain>
        <tissue evidence="1">Leaf</tissue>
    </source>
</reference>
<sequence>MTSDSVASQCIMKLYEGGEIQVINKSDPQQFSQFGAHFISDTDQPQACNFASFVPFGEDSPLQRAEWIKYLGVFANLEDRANQVYNAVKENYICLTNASSNRTSFKPIAAWMAYSNGLWSFTEEAYKLKYVEDAGGENVDKSINKMTYNISNSDDLEQFHAILCTVDVIIDETHSYDPVGYNLSTFLQNVNVEDQTCFAFVTNNSLWRFDKRIHNSTALDWYNGAVSQPQLVVADLIEALFPTGNYTTTYFRNIAKGEGIIAIGSEMCDRDVSMAMDPTIVPCT</sequence>
<comment type="caution">
    <text evidence="1">The sequence shown here is derived from an EMBL/GenBank/DDBJ whole genome shotgun (WGS) entry which is preliminary data.</text>
</comment>
<accession>A0A8K0MFR9</accession>
<dbReference type="EMBL" id="VOIH02000006">
    <property type="protein sequence ID" value="KAF3444276.1"/>
    <property type="molecule type" value="Genomic_DNA"/>
</dbReference>
<evidence type="ECO:0000313" key="2">
    <source>
        <dbReference type="Proteomes" id="UP000796880"/>
    </source>
</evidence>
<dbReference type="PANTHER" id="PTHR38360:SF1">
    <property type="entry name" value="F12P19.7"/>
    <property type="match status" value="1"/>
</dbReference>
<proteinExistence type="predicted"/>
<organism evidence="1 2">
    <name type="scientific">Rhamnella rubrinervis</name>
    <dbReference type="NCBI Taxonomy" id="2594499"/>
    <lineage>
        <taxon>Eukaryota</taxon>
        <taxon>Viridiplantae</taxon>
        <taxon>Streptophyta</taxon>
        <taxon>Embryophyta</taxon>
        <taxon>Tracheophyta</taxon>
        <taxon>Spermatophyta</taxon>
        <taxon>Magnoliopsida</taxon>
        <taxon>eudicotyledons</taxon>
        <taxon>Gunneridae</taxon>
        <taxon>Pentapetalae</taxon>
        <taxon>rosids</taxon>
        <taxon>fabids</taxon>
        <taxon>Rosales</taxon>
        <taxon>Rhamnaceae</taxon>
        <taxon>rhamnoid group</taxon>
        <taxon>Rhamneae</taxon>
        <taxon>Rhamnella</taxon>
    </lineage>
</organism>
<dbReference type="SUPFAM" id="SSF53807">
    <property type="entry name" value="Helical backbone' metal receptor"/>
    <property type="match status" value="1"/>
</dbReference>
<gene>
    <name evidence="1" type="ORF">FNV43_RR13966</name>
</gene>
<evidence type="ECO:0000313" key="1">
    <source>
        <dbReference type="EMBL" id="KAF3444276.1"/>
    </source>
</evidence>
<dbReference type="PANTHER" id="PTHR38360">
    <property type="entry name" value="OS03G0120000 PROTEIN"/>
    <property type="match status" value="1"/>
</dbReference>
<name>A0A8K0MFR9_9ROSA</name>
<protein>
    <submittedName>
        <fullName evidence="1">Uncharacterized protein</fullName>
    </submittedName>
</protein>
<dbReference type="OrthoDB" id="409848at2759"/>
<dbReference type="Proteomes" id="UP000796880">
    <property type="component" value="Unassembled WGS sequence"/>
</dbReference>